<dbReference type="Gene3D" id="3.40.30.10">
    <property type="entry name" value="Glutaredoxin"/>
    <property type="match status" value="1"/>
</dbReference>
<name>A0A1H3MK71_9BACT</name>
<accession>A0A1H3MK71</accession>
<keyword evidence="2" id="KW-1185">Reference proteome</keyword>
<gene>
    <name evidence="1" type="ORF">SAMN04488069_11317</name>
</gene>
<dbReference type="AlphaFoldDB" id="A0A1H3MK71"/>
<evidence type="ECO:0000313" key="1">
    <source>
        <dbReference type="EMBL" id="SDY76495.1"/>
    </source>
</evidence>
<dbReference type="Proteomes" id="UP000199249">
    <property type="component" value="Unassembled WGS sequence"/>
</dbReference>
<reference evidence="2" key="1">
    <citation type="submission" date="2016-10" db="EMBL/GenBank/DDBJ databases">
        <authorList>
            <person name="Varghese N."/>
            <person name="Submissions S."/>
        </authorList>
    </citation>
    <scope>NUCLEOTIDE SEQUENCE [LARGE SCALE GENOMIC DNA]</scope>
    <source>
        <strain evidence="2">CGMCC 1.8975</strain>
    </source>
</reference>
<evidence type="ECO:0008006" key="3">
    <source>
        <dbReference type="Google" id="ProtNLM"/>
    </source>
</evidence>
<dbReference type="EMBL" id="FNOV01000013">
    <property type="protein sequence ID" value="SDY76495.1"/>
    <property type="molecule type" value="Genomic_DNA"/>
</dbReference>
<dbReference type="SUPFAM" id="SSF52833">
    <property type="entry name" value="Thioredoxin-like"/>
    <property type="match status" value="1"/>
</dbReference>
<organism evidence="1 2">
    <name type="scientific">Hymenobacter psychrophilus</name>
    <dbReference type="NCBI Taxonomy" id="651662"/>
    <lineage>
        <taxon>Bacteria</taxon>
        <taxon>Pseudomonadati</taxon>
        <taxon>Bacteroidota</taxon>
        <taxon>Cytophagia</taxon>
        <taxon>Cytophagales</taxon>
        <taxon>Hymenobacteraceae</taxon>
        <taxon>Hymenobacter</taxon>
    </lineage>
</organism>
<dbReference type="InterPro" id="IPR036249">
    <property type="entry name" value="Thioredoxin-like_sf"/>
</dbReference>
<proteinExistence type="predicted"/>
<protein>
    <recommendedName>
        <fullName evidence="3">AhpC/TSA family protein</fullName>
    </recommendedName>
</protein>
<dbReference type="PROSITE" id="PS51257">
    <property type="entry name" value="PROKAR_LIPOPROTEIN"/>
    <property type="match status" value="1"/>
</dbReference>
<sequence length="200" mass="22714">MTYGRLCLLIVFIASSCSFQKENTFEENLSLCRKISINSDTTDYPTDCMKGSIGPVFTTMTNRGNSVSTRPERGKAMVLYFWAATDKFTPPDFVRSDAEDAAAISELYNTFHEQADFIGFPFNDSITTNRYLKTHYLPFPQAVGARAFERVEQITQFKYPFVMFISPNGRVAGISVGSLRRKNLIMKRYIPIMQACLKTE</sequence>
<evidence type="ECO:0000313" key="2">
    <source>
        <dbReference type="Proteomes" id="UP000199249"/>
    </source>
</evidence>